<keyword evidence="3" id="KW-1185">Reference proteome</keyword>
<dbReference type="Gene3D" id="3.40.50.720">
    <property type="entry name" value="NAD(P)-binding Rossmann-like Domain"/>
    <property type="match status" value="1"/>
</dbReference>
<sequence length="228" mass="23421">MRTDMTVAVLGATGMVGRRVVAEAGARGHRVLALSRKGETVGDGATGFAVDAGDSAALAEVLVGSGADAVVLAVRSHPADEEFLVGVTRTVLDAAARLGARVLVVGGAGALRSPGEGELLVAHDPVYVPDALRAVAEAGVAQLRVCEGHFGADWVYLSPPGLLEPGERTGRYRRGTDTLLTDAGGRSWISAEDLAVAVLDELEGGGGARHFTVVAEVADEYPYPQRGE</sequence>
<dbReference type="InterPro" id="IPR016040">
    <property type="entry name" value="NAD(P)-bd_dom"/>
</dbReference>
<gene>
    <name evidence="2" type="ORF">RQC66_24160</name>
</gene>
<evidence type="ECO:0000313" key="3">
    <source>
        <dbReference type="Proteomes" id="UP001257948"/>
    </source>
</evidence>
<comment type="caution">
    <text evidence="2">The sequence shown here is derived from an EMBL/GenBank/DDBJ whole genome shotgun (WGS) entry which is preliminary data.</text>
</comment>
<dbReference type="PANTHER" id="PTHR43355">
    <property type="entry name" value="FLAVIN REDUCTASE (NADPH)"/>
    <property type="match status" value="1"/>
</dbReference>
<reference evidence="3" key="1">
    <citation type="submission" date="2023-07" db="EMBL/GenBank/DDBJ databases">
        <title>Draft genome sequence of the endophytic actinobacterium Streptomyces justiciae WPN32, a potential antibiotic producer.</title>
        <authorList>
            <person name="Yasawong M."/>
            <person name="Pana W."/>
            <person name="Ganta P."/>
            <person name="Santapan N."/>
            <person name="Songngamsuk T."/>
            <person name="Phatcharaharikarn M."/>
            <person name="Kerdtoob S."/>
            <person name="Nantapong N."/>
        </authorList>
    </citation>
    <scope>NUCLEOTIDE SEQUENCE [LARGE SCALE GENOMIC DNA]</scope>
    <source>
        <strain evidence="3">WPN32</strain>
    </source>
</reference>
<dbReference type="Proteomes" id="UP001257948">
    <property type="component" value="Unassembled WGS sequence"/>
</dbReference>
<dbReference type="InterPro" id="IPR051606">
    <property type="entry name" value="Polyketide_Oxido-like"/>
</dbReference>
<name>A0ABU3LX59_9ACTN</name>
<dbReference type="InterPro" id="IPR036291">
    <property type="entry name" value="NAD(P)-bd_dom_sf"/>
</dbReference>
<feature type="domain" description="NAD(P)-binding" evidence="1">
    <location>
        <begin position="11"/>
        <end position="202"/>
    </location>
</feature>
<dbReference type="RefSeq" id="WP_314203320.1">
    <property type="nucleotide sequence ID" value="NZ_JAVTLL010000016.1"/>
</dbReference>
<evidence type="ECO:0000313" key="2">
    <source>
        <dbReference type="EMBL" id="MDT7843819.1"/>
    </source>
</evidence>
<dbReference type="SUPFAM" id="SSF51735">
    <property type="entry name" value="NAD(P)-binding Rossmann-fold domains"/>
    <property type="match status" value="1"/>
</dbReference>
<accession>A0ABU3LX59</accession>
<evidence type="ECO:0000259" key="1">
    <source>
        <dbReference type="Pfam" id="PF13460"/>
    </source>
</evidence>
<proteinExistence type="predicted"/>
<dbReference type="Pfam" id="PF13460">
    <property type="entry name" value="NAD_binding_10"/>
    <property type="match status" value="1"/>
</dbReference>
<dbReference type="PANTHER" id="PTHR43355:SF2">
    <property type="entry name" value="FLAVIN REDUCTASE (NADPH)"/>
    <property type="match status" value="1"/>
</dbReference>
<dbReference type="EMBL" id="JAVTLL010000016">
    <property type="protein sequence ID" value="MDT7843819.1"/>
    <property type="molecule type" value="Genomic_DNA"/>
</dbReference>
<protein>
    <submittedName>
        <fullName evidence="2">NAD(P)H-binding protein</fullName>
    </submittedName>
</protein>
<organism evidence="2 3">
    <name type="scientific">Streptomyces justiciae</name>
    <dbReference type="NCBI Taxonomy" id="2780140"/>
    <lineage>
        <taxon>Bacteria</taxon>
        <taxon>Bacillati</taxon>
        <taxon>Actinomycetota</taxon>
        <taxon>Actinomycetes</taxon>
        <taxon>Kitasatosporales</taxon>
        <taxon>Streptomycetaceae</taxon>
        <taxon>Streptomyces</taxon>
    </lineage>
</organism>